<feature type="region of interest" description="Disordered" evidence="1">
    <location>
        <begin position="637"/>
        <end position="690"/>
    </location>
</feature>
<feature type="compositionally biased region" description="Basic and acidic residues" evidence="1">
    <location>
        <begin position="198"/>
        <end position="208"/>
    </location>
</feature>
<sequence length="690" mass="74535">MRLFCHFIRHQEDSHPASVPREPIAASPDIQQAVSESTNRPTPVLSVSQPEESSEPEDSSVVSVFVTSKTDIAYDDHAQVSVNPANVNVPESEVGEGVDETLFKTTIKGRNEDLLYLLRKLDGDSRAIAIVRKLLQETLEQDGVSYTDETSDEETSLYVSVDLALEDDGDDDVDAMKDHTQEASSASPLDETAATAGKNHEEGTEKRGGLVVESGGSDSHPASVPREPIAASPDIQQAVSESTNRPTPVLSVSQPEESSEPEDSSVVSVFVTSKTDIAYDDHAQVSVNPANVNVPESEVGEGVDETLFKTTIKGRNEDLLYLLRKLDGDSRAIAIVRKLLQETLEQDGVSYTDETSDEETSLYVSVDLALEDDGDDDVDAMKDHTQEASSASPLDETAATAGKNVAEEPSGDQDTTEETAGAETDQTVSGSNRNDIGPLRSLTAEERNTASDYFTGTPDNSRPPDNDDQEQQENCDIDSGPHEMLHLDHLEPSNTTGCALKQRDCFNADTFDETTGPSGLFEIEVPENPGPPNANGADGLVHDEETERTRKDDCGGINVEVDSGPKEMLHGVSFSKALEDIRLNHGDDEDNEPNRRYHGDVCCGDVQPPRDAWGLERHEEVADKGLVVSAMKHVSKPAGQDTGIVGQDMDDPKLSIEGNSRASFDMGQQGLRVNNNNNDAMGRTPDMDCG</sequence>
<protein>
    <submittedName>
        <fullName evidence="2">Uncharacterized protein</fullName>
    </submittedName>
</protein>
<feature type="compositionally biased region" description="Polar residues" evidence="1">
    <location>
        <begin position="29"/>
        <end position="41"/>
    </location>
</feature>
<feature type="compositionally biased region" description="Polar residues" evidence="1">
    <location>
        <begin position="450"/>
        <end position="460"/>
    </location>
</feature>
<reference evidence="2" key="1">
    <citation type="journal article" date="2008" name="Nature">
        <title>The amphioxus genome and the evolution of the chordate karyotype.</title>
        <authorList>
            <consortium name="US DOE Joint Genome Institute (JGI-PGF)"/>
            <person name="Putnam N.H."/>
            <person name="Butts T."/>
            <person name="Ferrier D.E.K."/>
            <person name="Furlong R.F."/>
            <person name="Hellsten U."/>
            <person name="Kawashima T."/>
            <person name="Robinson-Rechavi M."/>
            <person name="Shoguchi E."/>
            <person name="Terry A."/>
            <person name="Yu J.-K."/>
            <person name="Benito-Gutierrez E.L."/>
            <person name="Dubchak I."/>
            <person name="Garcia-Fernandez J."/>
            <person name="Gibson-Brown J.J."/>
            <person name="Grigoriev I.V."/>
            <person name="Horton A.C."/>
            <person name="de Jong P.J."/>
            <person name="Jurka J."/>
            <person name="Kapitonov V.V."/>
            <person name="Kohara Y."/>
            <person name="Kuroki Y."/>
            <person name="Lindquist E."/>
            <person name="Lucas S."/>
            <person name="Osoegawa K."/>
            <person name="Pennacchio L.A."/>
            <person name="Salamov A.A."/>
            <person name="Satou Y."/>
            <person name="Sauka-Spengler T."/>
            <person name="Schmutz J."/>
            <person name="Shin-I T."/>
            <person name="Toyoda A."/>
            <person name="Bronner-Fraser M."/>
            <person name="Fujiyama A."/>
            <person name="Holland L.Z."/>
            <person name="Holland P.W.H."/>
            <person name="Satoh N."/>
            <person name="Rokhsar D.S."/>
        </authorList>
    </citation>
    <scope>NUCLEOTIDE SEQUENCE [LARGE SCALE GENOMIC DNA]</scope>
    <source>
        <strain evidence="2">S238N-H82</strain>
        <tissue evidence="2">Testes</tissue>
    </source>
</reference>
<gene>
    <name evidence="2" type="ORF">BRAFLDRAFT_79631</name>
</gene>
<dbReference type="InParanoid" id="C3ZHQ8"/>
<dbReference type="AlphaFoldDB" id="C3ZHQ8"/>
<name>C3ZHQ8_BRAFL</name>
<feature type="compositionally biased region" description="Polar residues" evidence="1">
    <location>
        <begin position="234"/>
        <end position="246"/>
    </location>
</feature>
<feature type="region of interest" description="Disordered" evidence="1">
    <location>
        <begin position="373"/>
        <end position="482"/>
    </location>
</feature>
<feature type="region of interest" description="Disordered" evidence="1">
    <location>
        <begin position="12"/>
        <end position="60"/>
    </location>
</feature>
<feature type="compositionally biased region" description="Acidic residues" evidence="1">
    <location>
        <begin position="466"/>
        <end position="476"/>
    </location>
</feature>
<feature type="region of interest" description="Disordered" evidence="1">
    <location>
        <begin position="168"/>
        <end position="265"/>
    </location>
</feature>
<accession>C3ZHQ8</accession>
<organism>
    <name type="scientific">Branchiostoma floridae</name>
    <name type="common">Florida lancelet</name>
    <name type="synonym">Amphioxus</name>
    <dbReference type="NCBI Taxonomy" id="7739"/>
    <lineage>
        <taxon>Eukaryota</taxon>
        <taxon>Metazoa</taxon>
        <taxon>Chordata</taxon>
        <taxon>Cephalochordata</taxon>
        <taxon>Leptocardii</taxon>
        <taxon>Amphioxiformes</taxon>
        <taxon>Branchiostomatidae</taxon>
        <taxon>Branchiostoma</taxon>
    </lineage>
</organism>
<evidence type="ECO:0000256" key="1">
    <source>
        <dbReference type="SAM" id="MobiDB-lite"/>
    </source>
</evidence>
<evidence type="ECO:0000313" key="2">
    <source>
        <dbReference type="EMBL" id="EEN48053.1"/>
    </source>
</evidence>
<proteinExistence type="predicted"/>
<feature type="compositionally biased region" description="Low complexity" evidence="1">
    <location>
        <begin position="418"/>
        <end position="427"/>
    </location>
</feature>
<dbReference type="EMBL" id="GG666623">
    <property type="protein sequence ID" value="EEN48053.1"/>
    <property type="molecule type" value="Genomic_DNA"/>
</dbReference>